<dbReference type="AlphaFoldDB" id="A0A7W8DLD0"/>
<sequence>MNAFSSLEKMLDPARPCFTAETAANIVQIEPDAAKTARMEELAAKANEGKLARDEESEYWSYIYAGKMMSILKLQARLFLKRQAA</sequence>
<evidence type="ECO:0000313" key="1">
    <source>
        <dbReference type="EMBL" id="MBB5033696.1"/>
    </source>
</evidence>
<proteinExistence type="predicted"/>
<dbReference type="Proteomes" id="UP000590740">
    <property type="component" value="Unassembled WGS sequence"/>
</dbReference>
<accession>A0A7W8DLD0</accession>
<dbReference type="RefSeq" id="WP_184340779.1">
    <property type="nucleotide sequence ID" value="NZ_JACHIG010000007.1"/>
</dbReference>
<name>A0A7W8DLD0_9BACT</name>
<comment type="caution">
    <text evidence="1">The sequence shown here is derived from an EMBL/GenBank/DDBJ whole genome shotgun (WGS) entry which is preliminary data.</text>
</comment>
<evidence type="ECO:0000313" key="2">
    <source>
        <dbReference type="Proteomes" id="UP000590740"/>
    </source>
</evidence>
<dbReference type="EMBL" id="JACHIG010000007">
    <property type="protein sequence ID" value="MBB5033696.1"/>
    <property type="molecule type" value="Genomic_DNA"/>
</dbReference>
<organism evidence="1 2">
    <name type="scientific">Prosthecobacter vanneervenii</name>
    <dbReference type="NCBI Taxonomy" id="48466"/>
    <lineage>
        <taxon>Bacteria</taxon>
        <taxon>Pseudomonadati</taxon>
        <taxon>Verrucomicrobiota</taxon>
        <taxon>Verrucomicrobiia</taxon>
        <taxon>Verrucomicrobiales</taxon>
        <taxon>Verrucomicrobiaceae</taxon>
        <taxon>Prosthecobacter</taxon>
    </lineage>
</organism>
<reference evidence="1 2" key="1">
    <citation type="submission" date="2020-08" db="EMBL/GenBank/DDBJ databases">
        <title>Genomic Encyclopedia of Type Strains, Phase IV (KMG-IV): sequencing the most valuable type-strain genomes for metagenomic binning, comparative biology and taxonomic classification.</title>
        <authorList>
            <person name="Goeker M."/>
        </authorList>
    </citation>
    <scope>NUCLEOTIDE SEQUENCE [LARGE SCALE GENOMIC DNA]</scope>
    <source>
        <strain evidence="1 2">DSM 12252</strain>
    </source>
</reference>
<keyword evidence="2" id="KW-1185">Reference proteome</keyword>
<gene>
    <name evidence="1" type="ORF">HNQ65_003286</name>
</gene>
<protein>
    <submittedName>
        <fullName evidence="1">Uncharacterized protein</fullName>
    </submittedName>
</protein>